<feature type="transmembrane region" description="Helical" evidence="1">
    <location>
        <begin position="264"/>
        <end position="287"/>
    </location>
</feature>
<feature type="transmembrane region" description="Helical" evidence="1">
    <location>
        <begin position="204"/>
        <end position="227"/>
    </location>
</feature>
<dbReference type="EMBL" id="JAKKSL010000006">
    <property type="protein sequence ID" value="MCI2285707.1"/>
    <property type="molecule type" value="Genomic_DNA"/>
</dbReference>
<feature type="transmembrane region" description="Helical" evidence="1">
    <location>
        <begin position="419"/>
        <end position="449"/>
    </location>
</feature>
<gene>
    <name evidence="3" type="ORF">L3081_22910</name>
</gene>
<feature type="transmembrane region" description="Helical" evidence="1">
    <location>
        <begin position="324"/>
        <end position="345"/>
    </location>
</feature>
<evidence type="ECO:0000313" key="3">
    <source>
        <dbReference type="EMBL" id="MCI2285707.1"/>
    </source>
</evidence>
<reference evidence="3" key="1">
    <citation type="submission" date="2022-01" db="EMBL/GenBank/DDBJ databases">
        <title>Colwellia maritima, isolated from seawater.</title>
        <authorList>
            <person name="Kristyanto S."/>
            <person name="Jung J."/>
            <person name="Jeon C.O."/>
        </authorList>
    </citation>
    <scope>NUCLEOTIDE SEQUENCE</scope>
    <source>
        <strain evidence="3">MSW7</strain>
    </source>
</reference>
<dbReference type="PANTHER" id="PTHR35342">
    <property type="entry name" value="TRICARBOXYLIC TRANSPORT PROTEIN"/>
    <property type="match status" value="1"/>
</dbReference>
<feature type="domain" description="DUF112" evidence="2">
    <location>
        <begin position="24"/>
        <end position="444"/>
    </location>
</feature>
<keyword evidence="4" id="KW-1185">Reference proteome</keyword>
<feature type="transmembrane region" description="Helical" evidence="1">
    <location>
        <begin position="65"/>
        <end position="86"/>
    </location>
</feature>
<feature type="transmembrane region" description="Helical" evidence="1">
    <location>
        <begin position="24"/>
        <end position="53"/>
    </location>
</feature>
<evidence type="ECO:0000313" key="4">
    <source>
        <dbReference type="Proteomes" id="UP001139646"/>
    </source>
</evidence>
<keyword evidence="1" id="KW-0812">Transmembrane</keyword>
<keyword evidence="1" id="KW-0472">Membrane</keyword>
<sequence>MDSFTDIFTNITNGFGIAGTPENLMYGMIGVLLGTAVGVLPGLGPAVAISLLLPITFGMEPISAFIMFGGIYYGAMYGGAITAILVNTPGCSSSVVTTFDGHPLAKKGRAGTALLTAIIGSFIGGTFATAMLMLIAPALVELSLLFGPPEYFTLMLLALVLVATIGGTSLTKSLFSTFLGITIAMIGIDMQTGTARLTFGLPELYSGINIVLAGIGLFAVGESLWVLSGQDKKDNSQFDTTQTKLGMSSAEWIRSGFAWLRGTIIGFFAGILPGSGGTIAAFMAYGIEKKVSKHPKNFGHGAVEGVAAPEAANNAAAGGSMVPLLALGIPGSATTAVMLVAFQMYGLQPGPLLFQNSGDLVWGLIASLYIANILLVVINVPLVGLWSKLLKVPSGLLYSSVIVFSILGAYSLKGSISDTLIVFVLGLLAFTLRRFNFPIAPVLLGVVLGPLIEQEFRRSISISAGDFSIFFTRPITLTFLAIISVSILSTVIKHVQKRKAV</sequence>
<keyword evidence="1" id="KW-1133">Transmembrane helix</keyword>
<proteinExistence type="predicted"/>
<organism evidence="3 4">
    <name type="scientific">Colwellia maritima</name>
    <dbReference type="NCBI Taxonomy" id="2912588"/>
    <lineage>
        <taxon>Bacteria</taxon>
        <taxon>Pseudomonadati</taxon>
        <taxon>Pseudomonadota</taxon>
        <taxon>Gammaproteobacteria</taxon>
        <taxon>Alteromonadales</taxon>
        <taxon>Colwelliaceae</taxon>
        <taxon>Colwellia</taxon>
    </lineage>
</organism>
<name>A0ABS9X9H4_9GAMM</name>
<evidence type="ECO:0000259" key="2">
    <source>
        <dbReference type="Pfam" id="PF01970"/>
    </source>
</evidence>
<evidence type="ECO:0000256" key="1">
    <source>
        <dbReference type="SAM" id="Phobius"/>
    </source>
</evidence>
<feature type="transmembrane region" description="Helical" evidence="1">
    <location>
        <begin position="174"/>
        <end position="192"/>
    </location>
</feature>
<comment type="caution">
    <text evidence="3">The sequence shown here is derived from an EMBL/GenBank/DDBJ whole genome shotgun (WGS) entry which is preliminary data.</text>
</comment>
<dbReference type="RefSeq" id="WP_242288586.1">
    <property type="nucleotide sequence ID" value="NZ_JAKKSL010000006.1"/>
</dbReference>
<dbReference type="Pfam" id="PF01970">
    <property type="entry name" value="TctA"/>
    <property type="match status" value="1"/>
</dbReference>
<dbReference type="InterPro" id="IPR002823">
    <property type="entry name" value="DUF112_TM"/>
</dbReference>
<feature type="transmembrane region" description="Helical" evidence="1">
    <location>
        <begin position="360"/>
        <end position="383"/>
    </location>
</feature>
<dbReference type="PANTHER" id="PTHR35342:SF5">
    <property type="entry name" value="TRICARBOXYLIC TRANSPORT PROTEIN"/>
    <property type="match status" value="1"/>
</dbReference>
<accession>A0ABS9X9H4</accession>
<protein>
    <submittedName>
        <fullName evidence="3">Tripartite tricarboxylate transporter permease</fullName>
    </submittedName>
</protein>
<feature type="transmembrane region" description="Helical" evidence="1">
    <location>
        <begin position="151"/>
        <end position="168"/>
    </location>
</feature>
<dbReference type="Proteomes" id="UP001139646">
    <property type="component" value="Unassembled WGS sequence"/>
</dbReference>
<feature type="transmembrane region" description="Helical" evidence="1">
    <location>
        <begin position="113"/>
        <end position="139"/>
    </location>
</feature>
<feature type="transmembrane region" description="Helical" evidence="1">
    <location>
        <begin position="470"/>
        <end position="492"/>
    </location>
</feature>